<comment type="caution">
    <text evidence="11">The sequence shown here is derived from an EMBL/GenBank/DDBJ whole genome shotgun (WGS) entry which is preliminary data.</text>
</comment>
<evidence type="ECO:0000256" key="4">
    <source>
        <dbReference type="ARBA" id="ARBA00022490"/>
    </source>
</evidence>
<dbReference type="InterPro" id="IPR039259">
    <property type="entry name" value="Protein_maelstrom"/>
</dbReference>
<evidence type="ECO:0000256" key="3">
    <source>
        <dbReference type="ARBA" id="ARBA00007057"/>
    </source>
</evidence>
<keyword evidence="12" id="KW-1185">Reference proteome</keyword>
<feature type="region of interest" description="Disordered" evidence="9">
    <location>
        <begin position="360"/>
        <end position="402"/>
    </location>
</feature>
<reference evidence="11 12" key="1">
    <citation type="submission" date="2024-07" db="EMBL/GenBank/DDBJ databases">
        <title>Chromosome-level genome assembly of the water stick insect Ranatra chinensis (Heteroptera: Nepidae).</title>
        <authorList>
            <person name="Liu X."/>
        </authorList>
    </citation>
    <scope>NUCLEOTIDE SEQUENCE [LARGE SCALE GENOMIC DNA]</scope>
    <source>
        <strain evidence="11">Cailab_2021Rc</strain>
        <tissue evidence="11">Muscle</tissue>
    </source>
</reference>
<dbReference type="GO" id="GO:0003677">
    <property type="term" value="F:DNA binding"/>
    <property type="evidence" value="ECO:0007669"/>
    <property type="project" value="UniProtKB-KW"/>
</dbReference>
<keyword evidence="7" id="KW-0943">RNA-mediated gene silencing</keyword>
<feature type="domain" description="Maelstrom" evidence="10">
    <location>
        <begin position="118"/>
        <end position="344"/>
    </location>
</feature>
<dbReference type="PANTHER" id="PTHR21358">
    <property type="entry name" value="PROTEIN MAELSTROM HOMOLOG"/>
    <property type="match status" value="1"/>
</dbReference>
<dbReference type="PANTHER" id="PTHR21358:SF4">
    <property type="entry name" value="PROTEIN MAELSTROM HOMOLOG"/>
    <property type="match status" value="1"/>
</dbReference>
<dbReference type="Proteomes" id="UP001558652">
    <property type="component" value="Unassembled WGS sequence"/>
</dbReference>
<accession>A0ABD0Y138</accession>
<evidence type="ECO:0000256" key="5">
    <source>
        <dbReference type="ARBA" id="ARBA00022782"/>
    </source>
</evidence>
<comment type="similarity">
    <text evidence="3">Belongs to the maelstrom family.</text>
</comment>
<evidence type="ECO:0000256" key="8">
    <source>
        <dbReference type="ARBA" id="ARBA00023242"/>
    </source>
</evidence>
<keyword evidence="6" id="KW-0238">DNA-binding</keyword>
<dbReference type="GO" id="GO:0031047">
    <property type="term" value="P:regulatory ncRNA-mediated gene silencing"/>
    <property type="evidence" value="ECO:0007669"/>
    <property type="project" value="UniProtKB-KW"/>
</dbReference>
<evidence type="ECO:0000256" key="2">
    <source>
        <dbReference type="ARBA" id="ARBA00004496"/>
    </source>
</evidence>
<evidence type="ECO:0000256" key="9">
    <source>
        <dbReference type="SAM" id="MobiDB-lite"/>
    </source>
</evidence>
<protein>
    <recommendedName>
        <fullName evidence="10">Maelstrom domain-containing protein</fullName>
    </recommendedName>
</protein>
<evidence type="ECO:0000313" key="11">
    <source>
        <dbReference type="EMBL" id="KAL1116320.1"/>
    </source>
</evidence>
<evidence type="ECO:0000313" key="12">
    <source>
        <dbReference type="Proteomes" id="UP001558652"/>
    </source>
</evidence>
<proteinExistence type="inferred from homology"/>
<evidence type="ECO:0000256" key="1">
    <source>
        <dbReference type="ARBA" id="ARBA00004123"/>
    </source>
</evidence>
<feature type="compositionally biased region" description="Low complexity" evidence="9">
    <location>
        <begin position="380"/>
        <end position="402"/>
    </location>
</feature>
<comment type="subcellular location">
    <subcellularLocation>
        <location evidence="2">Cytoplasm</location>
    </subcellularLocation>
    <subcellularLocation>
        <location evidence="1">Nucleus</location>
    </subcellularLocation>
</comment>
<keyword evidence="8" id="KW-0539">Nucleus</keyword>
<dbReference type="GO" id="GO:0005737">
    <property type="term" value="C:cytoplasm"/>
    <property type="evidence" value="ECO:0007669"/>
    <property type="project" value="UniProtKB-SubCell"/>
</dbReference>
<keyword evidence="5" id="KW-0221">Differentiation</keyword>
<sequence length="402" mass="45482">MMEVKMKEEAKGHMFRGGLSEVATFASSMWNEMGSDERMPYNRMAMDMKRQRGDDLTKKFTSLGVSYATLDAEEREQEEALQEMTATVKNLVRSLPKDGGLKTRRFFVAHVNYFYKNSKDVYIPAEFAMASFSLQEGVVDHFHCFIDPNKSHLGFRFEANDWSQKTHSIPFGDSGWDRGVKSYYRLNGQVLQFIKNNNLEDDSIPPIFTMPDSLNNNTSISAVKSLFHELATSNDDVDEIPYRIYPLPQLFFELRNHCVDEAESTSYNQSLLKLPTVAMAENEIEKDLFTYAKNLGCSYHELKDLAVHCSQSIVFRWVFTICDNCCMHLGINLVLGRHCPHDADVDKFLDYETGNRRGDVAGAVSMPERGAAAAPMPGTSWSHNSPSSSPTSSESSSVWKVN</sequence>
<evidence type="ECO:0000256" key="6">
    <source>
        <dbReference type="ARBA" id="ARBA00023125"/>
    </source>
</evidence>
<evidence type="ECO:0000256" key="7">
    <source>
        <dbReference type="ARBA" id="ARBA00023158"/>
    </source>
</evidence>
<dbReference type="AlphaFoldDB" id="A0ABD0Y138"/>
<dbReference type="InterPro" id="IPR024970">
    <property type="entry name" value="Maelstrom"/>
</dbReference>
<gene>
    <name evidence="11" type="ORF">AAG570_005815</name>
</gene>
<dbReference type="GO" id="GO:0030154">
    <property type="term" value="P:cell differentiation"/>
    <property type="evidence" value="ECO:0007669"/>
    <property type="project" value="UniProtKB-KW"/>
</dbReference>
<keyword evidence="4" id="KW-0963">Cytoplasm</keyword>
<organism evidence="11 12">
    <name type="scientific">Ranatra chinensis</name>
    <dbReference type="NCBI Taxonomy" id="642074"/>
    <lineage>
        <taxon>Eukaryota</taxon>
        <taxon>Metazoa</taxon>
        <taxon>Ecdysozoa</taxon>
        <taxon>Arthropoda</taxon>
        <taxon>Hexapoda</taxon>
        <taxon>Insecta</taxon>
        <taxon>Pterygota</taxon>
        <taxon>Neoptera</taxon>
        <taxon>Paraneoptera</taxon>
        <taxon>Hemiptera</taxon>
        <taxon>Heteroptera</taxon>
        <taxon>Panheteroptera</taxon>
        <taxon>Nepomorpha</taxon>
        <taxon>Nepidae</taxon>
        <taxon>Ranatrinae</taxon>
        <taxon>Ranatra</taxon>
    </lineage>
</organism>
<dbReference type="EMBL" id="JBFDAA010000018">
    <property type="protein sequence ID" value="KAL1116320.1"/>
    <property type="molecule type" value="Genomic_DNA"/>
</dbReference>
<evidence type="ECO:0000259" key="10">
    <source>
        <dbReference type="Pfam" id="PF13017"/>
    </source>
</evidence>
<dbReference type="Pfam" id="PF13017">
    <property type="entry name" value="Maelstrom"/>
    <property type="match status" value="1"/>
</dbReference>
<dbReference type="GO" id="GO:0005634">
    <property type="term" value="C:nucleus"/>
    <property type="evidence" value="ECO:0007669"/>
    <property type="project" value="UniProtKB-SubCell"/>
</dbReference>
<name>A0ABD0Y138_9HEMI</name>